<feature type="coiled-coil region" evidence="3">
    <location>
        <begin position="125"/>
        <end position="159"/>
    </location>
</feature>
<dbReference type="PANTHER" id="PTHR43156">
    <property type="entry name" value="STAGE II SPORULATION PROTEIN E-RELATED"/>
    <property type="match status" value="1"/>
</dbReference>
<dbReference type="GO" id="GO:0016791">
    <property type="term" value="F:phosphatase activity"/>
    <property type="evidence" value="ECO:0007669"/>
    <property type="project" value="TreeGrafter"/>
</dbReference>
<dbReference type="SMART" id="SM00448">
    <property type="entry name" value="REC"/>
    <property type="match status" value="1"/>
</dbReference>
<evidence type="ECO:0000313" key="6">
    <source>
        <dbReference type="Proteomes" id="UP000294562"/>
    </source>
</evidence>
<name>A0A4R6B4Y5_9RHOB</name>
<dbReference type="OrthoDB" id="9800897at2"/>
<dbReference type="InterPro" id="IPR036457">
    <property type="entry name" value="PPM-type-like_dom_sf"/>
</dbReference>
<protein>
    <submittedName>
        <fullName evidence="5">Response regulator</fullName>
    </submittedName>
</protein>
<gene>
    <name evidence="5" type="ORF">E2L05_05195</name>
</gene>
<dbReference type="Gene3D" id="3.60.40.10">
    <property type="entry name" value="PPM-type phosphatase domain"/>
    <property type="match status" value="1"/>
</dbReference>
<dbReference type="InterPro" id="IPR052016">
    <property type="entry name" value="Bact_Sigma-Reg"/>
</dbReference>
<feature type="modified residue" description="4-aspartylphosphate" evidence="2">
    <location>
        <position position="56"/>
    </location>
</feature>
<accession>A0A4R6B4Y5</accession>
<keyword evidence="3" id="KW-0175">Coiled coil</keyword>
<dbReference type="InterPro" id="IPR001789">
    <property type="entry name" value="Sig_transdc_resp-reg_receiver"/>
</dbReference>
<evidence type="ECO:0000259" key="4">
    <source>
        <dbReference type="PROSITE" id="PS50110"/>
    </source>
</evidence>
<dbReference type="GO" id="GO:0000160">
    <property type="term" value="P:phosphorelay signal transduction system"/>
    <property type="evidence" value="ECO:0007669"/>
    <property type="project" value="InterPro"/>
</dbReference>
<evidence type="ECO:0000256" key="2">
    <source>
        <dbReference type="PROSITE-ProRule" id="PRU00169"/>
    </source>
</evidence>
<dbReference type="InterPro" id="IPR011006">
    <property type="entry name" value="CheY-like_superfamily"/>
</dbReference>
<keyword evidence="2" id="KW-0597">Phosphoprotein</keyword>
<dbReference type="PANTHER" id="PTHR43156:SF2">
    <property type="entry name" value="STAGE II SPORULATION PROTEIN E"/>
    <property type="match status" value="1"/>
</dbReference>
<keyword evidence="1" id="KW-0378">Hydrolase</keyword>
<dbReference type="Pfam" id="PF07228">
    <property type="entry name" value="SpoIIE"/>
    <property type="match status" value="1"/>
</dbReference>
<dbReference type="SUPFAM" id="SSF52172">
    <property type="entry name" value="CheY-like"/>
    <property type="match status" value="1"/>
</dbReference>
<reference evidence="5 6" key="1">
    <citation type="submission" date="2019-03" db="EMBL/GenBank/DDBJ databases">
        <title>Rhodobacteraceae bacterium SM1902, a new member of the family Rhodobacteraceae isolated from Yantai.</title>
        <authorList>
            <person name="Sun Y."/>
        </authorList>
    </citation>
    <scope>NUCLEOTIDE SEQUENCE [LARGE SCALE GENOMIC DNA]</scope>
    <source>
        <strain evidence="5 6">SM1902</strain>
    </source>
</reference>
<evidence type="ECO:0000313" key="5">
    <source>
        <dbReference type="EMBL" id="TDL90496.1"/>
    </source>
</evidence>
<dbReference type="EMBL" id="SMZO01000008">
    <property type="protein sequence ID" value="TDL90496.1"/>
    <property type="molecule type" value="Genomic_DNA"/>
</dbReference>
<dbReference type="CDD" id="cd17546">
    <property type="entry name" value="REC_hyHK_CKI1_RcsC-like"/>
    <property type="match status" value="1"/>
</dbReference>
<evidence type="ECO:0000256" key="3">
    <source>
        <dbReference type="SAM" id="Coils"/>
    </source>
</evidence>
<dbReference type="InterPro" id="IPR001932">
    <property type="entry name" value="PPM-type_phosphatase-like_dom"/>
</dbReference>
<dbReference type="Pfam" id="PF00072">
    <property type="entry name" value="Response_reg"/>
    <property type="match status" value="1"/>
</dbReference>
<dbReference type="SMART" id="SM00331">
    <property type="entry name" value="PP2C_SIG"/>
    <property type="match status" value="1"/>
</dbReference>
<evidence type="ECO:0000256" key="1">
    <source>
        <dbReference type="ARBA" id="ARBA00022801"/>
    </source>
</evidence>
<comment type="caution">
    <text evidence="5">The sequence shown here is derived from an EMBL/GenBank/DDBJ whole genome shotgun (WGS) entry which is preliminary data.</text>
</comment>
<dbReference type="PROSITE" id="PS50110">
    <property type="entry name" value="RESPONSE_REGULATORY"/>
    <property type="match status" value="1"/>
</dbReference>
<keyword evidence="6" id="KW-1185">Reference proteome</keyword>
<proteinExistence type="predicted"/>
<feature type="domain" description="Response regulatory" evidence="4">
    <location>
        <begin position="7"/>
        <end position="123"/>
    </location>
</feature>
<dbReference type="AlphaFoldDB" id="A0A4R6B4Y5"/>
<dbReference type="Gene3D" id="3.40.50.2300">
    <property type="match status" value="1"/>
</dbReference>
<sequence>MRGDIVLIVVADDDASQRIFTSTVLKRLGHTPLEAEDGDVALKLIQDSKAPILVCDLKMPGLDGHQLTQQVRALDLGYYVHIVMVTGRDQGADRRLALEAGVDDFMQKPLDAAVLTVRIKAAARLVQHEEALSERNRILNEAKERIEADLHAAADAQRRLLPDPRIEIQGCRFTSSFVPSTYVSGDMYGCFDLNHEAVGIYAVDVAGHGVHAALLSVAIGHLVSADFFANYALTPSGEHDPAALVRELNARFYSDEGSDYFTMFCGVLDQRTGTLTYCQAGAPSPFMIASDQGVTAIGDGGFPVALLPDLEYENGTVQFEPGATLVVYSDGATEAENADGTPFGEDRLMQLIAGVAKDDVAQVPKVVTEALTKWRSGDPLEDDLTVFTLERSSSK</sequence>
<organism evidence="5 6">
    <name type="scientific">Meridianimarinicoccus aquatilis</name>
    <dbReference type="NCBI Taxonomy" id="2552766"/>
    <lineage>
        <taxon>Bacteria</taxon>
        <taxon>Pseudomonadati</taxon>
        <taxon>Pseudomonadota</taxon>
        <taxon>Alphaproteobacteria</taxon>
        <taxon>Rhodobacterales</taxon>
        <taxon>Paracoccaceae</taxon>
        <taxon>Meridianimarinicoccus</taxon>
    </lineage>
</organism>
<dbReference type="Proteomes" id="UP000294562">
    <property type="component" value="Unassembled WGS sequence"/>
</dbReference>